<protein>
    <submittedName>
        <fullName evidence="3">Uncharacterized protein LOC118411476</fullName>
    </submittedName>
</protein>
<dbReference type="OrthoDB" id="10038708at2759"/>
<reference evidence="2" key="1">
    <citation type="journal article" date="2020" name="Nat. Ecol. Evol.">
        <title>Deeply conserved synteny resolves early events in vertebrate evolution.</title>
        <authorList>
            <person name="Simakov O."/>
            <person name="Marletaz F."/>
            <person name="Yue J.X."/>
            <person name="O'Connell B."/>
            <person name="Jenkins J."/>
            <person name="Brandt A."/>
            <person name="Calef R."/>
            <person name="Tung C.H."/>
            <person name="Huang T.K."/>
            <person name="Schmutz J."/>
            <person name="Satoh N."/>
            <person name="Yu J.K."/>
            <person name="Putnam N.H."/>
            <person name="Green R.E."/>
            <person name="Rokhsar D.S."/>
        </authorList>
    </citation>
    <scope>NUCLEOTIDE SEQUENCE [LARGE SCALE GENOMIC DNA]</scope>
    <source>
        <strain evidence="2">S238N-H82</strain>
    </source>
</reference>
<accession>A0A9J7KSG6</accession>
<evidence type="ECO:0000313" key="2">
    <source>
        <dbReference type="Proteomes" id="UP000001554"/>
    </source>
</evidence>
<gene>
    <name evidence="3" type="primary">LOC118411476</name>
</gene>
<dbReference type="OMA" id="ITICRAV"/>
<dbReference type="KEGG" id="bfo:118411476"/>
<proteinExistence type="predicted"/>
<feature type="region of interest" description="Disordered" evidence="1">
    <location>
        <begin position="149"/>
        <end position="175"/>
    </location>
</feature>
<dbReference type="Proteomes" id="UP000001554">
    <property type="component" value="Chromosome 3"/>
</dbReference>
<sequence length="296" mass="32924">MWLLIAVGSGLGALLLLLCCATIGRAVYIKRHRKRRWNRYVVEDGRSSLGFSWRRKRARHTGGALGGPNLDLAWDDFHFGFSPSYLPGGSTASPARSTIRYPTRLPRFLPDTPLSSSSSSGKSGSQYGGGLFTQVYSLGSRAYWAGGNGIEDQPIPTRQPAYLPDGEPDQDVWDRDYGRPRLIDYRPHIPRLRPISQQSQIQEQQPGSPYFGSRRLGGDVYLQGLGSSASCRFVLPRYLPRSPQTVPAEDETYPTAERGGGLYTETFGPDRTFKIKRPAMSYAPYGVYRVIPESNL</sequence>
<feature type="region of interest" description="Disordered" evidence="1">
    <location>
        <begin position="244"/>
        <end position="264"/>
    </location>
</feature>
<keyword evidence="2" id="KW-1185">Reference proteome</keyword>
<feature type="region of interest" description="Disordered" evidence="1">
    <location>
        <begin position="193"/>
        <end position="212"/>
    </location>
</feature>
<evidence type="ECO:0000313" key="3">
    <source>
        <dbReference type="RefSeq" id="XP_035669652.1"/>
    </source>
</evidence>
<organism evidence="2 3">
    <name type="scientific">Branchiostoma floridae</name>
    <name type="common">Florida lancelet</name>
    <name type="synonym">Amphioxus</name>
    <dbReference type="NCBI Taxonomy" id="7739"/>
    <lineage>
        <taxon>Eukaryota</taxon>
        <taxon>Metazoa</taxon>
        <taxon>Chordata</taxon>
        <taxon>Cephalochordata</taxon>
        <taxon>Leptocardii</taxon>
        <taxon>Amphioxiformes</taxon>
        <taxon>Branchiostomatidae</taxon>
        <taxon>Branchiostoma</taxon>
    </lineage>
</organism>
<dbReference type="RefSeq" id="XP_035669652.1">
    <property type="nucleotide sequence ID" value="XM_035813759.1"/>
</dbReference>
<dbReference type="AlphaFoldDB" id="A0A9J7KSG6"/>
<feature type="compositionally biased region" description="Low complexity" evidence="1">
    <location>
        <begin position="195"/>
        <end position="205"/>
    </location>
</feature>
<dbReference type="GeneID" id="118411476"/>
<evidence type="ECO:0000256" key="1">
    <source>
        <dbReference type="SAM" id="MobiDB-lite"/>
    </source>
</evidence>
<name>A0A9J7KSG6_BRAFL</name>
<reference evidence="3" key="2">
    <citation type="submission" date="2025-08" db="UniProtKB">
        <authorList>
            <consortium name="RefSeq"/>
        </authorList>
    </citation>
    <scope>IDENTIFICATION</scope>
    <source>
        <strain evidence="3">S238N-H82</strain>
        <tissue evidence="3">Testes</tissue>
    </source>
</reference>